<dbReference type="InterPro" id="IPR011010">
    <property type="entry name" value="DNA_brk_join_enz"/>
</dbReference>
<evidence type="ECO:0000313" key="8">
    <source>
        <dbReference type="EMBL" id="STD83429.1"/>
    </source>
</evidence>
<evidence type="ECO:0000313" key="7">
    <source>
        <dbReference type="EMBL" id="MXS26871.1"/>
    </source>
</evidence>
<keyword evidence="3" id="KW-0238">DNA-binding</keyword>
<comment type="similarity">
    <text evidence="1">Belongs to the 'phage' integrase family.</text>
</comment>
<dbReference type="InterPro" id="IPR028259">
    <property type="entry name" value="AP2-like_int_N"/>
</dbReference>
<evidence type="ECO:0000259" key="5">
    <source>
        <dbReference type="PROSITE" id="PS51898"/>
    </source>
</evidence>
<keyword evidence="2" id="KW-0229">DNA integration</keyword>
<dbReference type="RefSeq" id="WP_060815084.1">
    <property type="nucleotide sequence ID" value="NZ_CAAKOE010000041.1"/>
</dbReference>
<dbReference type="Pfam" id="PF00589">
    <property type="entry name" value="Phage_integrase"/>
    <property type="match status" value="1"/>
</dbReference>
<evidence type="ECO:0000256" key="1">
    <source>
        <dbReference type="ARBA" id="ARBA00008857"/>
    </source>
</evidence>
<dbReference type="PANTHER" id="PTHR30629">
    <property type="entry name" value="PROPHAGE INTEGRASE"/>
    <property type="match status" value="1"/>
</dbReference>
<name>A0A376H5J5_ENTGA</name>
<dbReference type="Gene3D" id="1.10.443.10">
    <property type="entry name" value="Intergrase catalytic core"/>
    <property type="match status" value="1"/>
</dbReference>
<dbReference type="InterPro" id="IPR002104">
    <property type="entry name" value="Integrase_catalytic"/>
</dbReference>
<dbReference type="Pfam" id="PF14657">
    <property type="entry name" value="Arm-DNA-bind_4"/>
    <property type="match status" value="1"/>
</dbReference>
<dbReference type="PROSITE" id="PS51898">
    <property type="entry name" value="TYR_RECOMBINASE"/>
    <property type="match status" value="1"/>
</dbReference>
<dbReference type="CDD" id="cd01189">
    <property type="entry name" value="INT_ICEBs1_C_like"/>
    <property type="match status" value="1"/>
</dbReference>
<evidence type="ECO:0000256" key="3">
    <source>
        <dbReference type="ARBA" id="ARBA00023125"/>
    </source>
</evidence>
<evidence type="ECO:0000313" key="10">
    <source>
        <dbReference type="Proteomes" id="UP000439965"/>
    </source>
</evidence>
<gene>
    <name evidence="8" type="primary">Int-Tn_1</name>
    <name evidence="7" type="ORF">GTI89_12460</name>
    <name evidence="8" type="ORF">NCTC12360_01894</name>
    <name evidence="6" type="ORF">P7E30_08530</name>
</gene>
<dbReference type="GO" id="GO:0006310">
    <property type="term" value="P:DNA recombination"/>
    <property type="evidence" value="ECO:0007669"/>
    <property type="project" value="UniProtKB-KW"/>
</dbReference>
<dbReference type="Gene3D" id="1.10.150.130">
    <property type="match status" value="1"/>
</dbReference>
<evidence type="ECO:0000313" key="9">
    <source>
        <dbReference type="Proteomes" id="UP000254807"/>
    </source>
</evidence>
<feature type="domain" description="Tyr recombinase" evidence="5">
    <location>
        <begin position="173"/>
        <end position="375"/>
    </location>
</feature>
<dbReference type="Proteomes" id="UP000439965">
    <property type="component" value="Unassembled WGS sequence"/>
</dbReference>
<organism evidence="8 9">
    <name type="scientific">Enterococcus gallinarum</name>
    <dbReference type="NCBI Taxonomy" id="1353"/>
    <lineage>
        <taxon>Bacteria</taxon>
        <taxon>Bacillati</taxon>
        <taxon>Bacillota</taxon>
        <taxon>Bacilli</taxon>
        <taxon>Lactobacillales</taxon>
        <taxon>Enterococcaceae</taxon>
        <taxon>Enterococcus</taxon>
    </lineage>
</organism>
<sequence length="383" mass="44930">MAKIKKYKKKNGEIAYKFHVYLGKDPLTGKEIKTNRSGFKTRQAANLALSRLLLKSKSADFIFDSNLHFEKVAEMWLEQYKNTVKASTLTAQKFALKKHIIPHFGKIPINKITIPYCQSKVNHWFSYYKKFNNLIMITSQIFQYAISVRLLTNNPMNGVIRPKRQMDIDQEDYAAPYYSQKQLITFLDKAKKQLPFSEFLMFRILAFTGLRKGELHALRWKDISFGRGTLSVKQTVATADGWKLIFQTPKTRKSVRELSLDDETLKLLKRWKLQQKELFFKLGIKHDNEEQLLFTSEENKVLYLDFLNHRLTKILKDNNLEYMTVHGFRHTHCSLLLESGVPIKEVQERMGHTDIKTTMNVYAHVTDKKREETGNRFAQFMTN</sequence>
<evidence type="ECO:0000256" key="2">
    <source>
        <dbReference type="ARBA" id="ARBA00022908"/>
    </source>
</evidence>
<reference evidence="8 9" key="1">
    <citation type="submission" date="2018-06" db="EMBL/GenBank/DDBJ databases">
        <authorList>
            <consortium name="Pathogen Informatics"/>
            <person name="Doyle S."/>
        </authorList>
    </citation>
    <scope>NUCLEOTIDE SEQUENCE [LARGE SCALE GENOMIC DNA]</scope>
    <source>
        <strain evidence="8 9">NCTC12360</strain>
    </source>
</reference>
<dbReference type="InterPro" id="IPR013762">
    <property type="entry name" value="Integrase-like_cat_sf"/>
</dbReference>
<dbReference type="Proteomes" id="UP000254807">
    <property type="component" value="Unassembled WGS sequence"/>
</dbReference>
<dbReference type="PANTHER" id="PTHR30629:SF2">
    <property type="entry name" value="PROPHAGE INTEGRASE INTS-RELATED"/>
    <property type="match status" value="1"/>
</dbReference>
<dbReference type="InterPro" id="IPR010998">
    <property type="entry name" value="Integrase_recombinase_N"/>
</dbReference>
<dbReference type="OrthoDB" id="9803188at2"/>
<proteinExistence type="inferred from homology"/>
<dbReference type="EMBL" id="WVTI01000012">
    <property type="protein sequence ID" value="MXS26871.1"/>
    <property type="molecule type" value="Genomic_DNA"/>
</dbReference>
<dbReference type="EMBL" id="JARPZN010000004">
    <property type="protein sequence ID" value="MDT2690248.1"/>
    <property type="molecule type" value="Genomic_DNA"/>
</dbReference>
<keyword evidence="9" id="KW-1185">Reference proteome</keyword>
<accession>A0A376H5J5</accession>
<keyword evidence="4" id="KW-0233">DNA recombination</keyword>
<dbReference type="GO" id="GO:0003677">
    <property type="term" value="F:DNA binding"/>
    <property type="evidence" value="ECO:0007669"/>
    <property type="project" value="UniProtKB-KW"/>
</dbReference>
<dbReference type="Pfam" id="PF14659">
    <property type="entry name" value="Phage_int_SAM_3"/>
    <property type="match status" value="1"/>
</dbReference>
<reference evidence="7 10" key="2">
    <citation type="submission" date="2019-04" db="EMBL/GenBank/DDBJ databases">
        <title>Step-wise assembly of the neonatal virome modulated by breast feeding.</title>
        <authorList>
            <person name="Liang G."/>
            <person name="Bushman F."/>
        </authorList>
    </citation>
    <scope>NUCLEOTIDE SEQUENCE [LARGE SCALE GENOMIC DNA]</scope>
    <source>
        <strain evidence="7 10">E3404</strain>
    </source>
</reference>
<evidence type="ECO:0000256" key="4">
    <source>
        <dbReference type="ARBA" id="ARBA00023172"/>
    </source>
</evidence>
<dbReference type="SUPFAM" id="SSF56349">
    <property type="entry name" value="DNA breaking-rejoining enzymes"/>
    <property type="match status" value="1"/>
</dbReference>
<dbReference type="Proteomes" id="UP001183682">
    <property type="component" value="Unassembled WGS sequence"/>
</dbReference>
<reference evidence="6" key="3">
    <citation type="submission" date="2023-03" db="EMBL/GenBank/DDBJ databases">
        <authorList>
            <person name="Shen W."/>
            <person name="Cai J."/>
        </authorList>
    </citation>
    <scope>NUCLEOTIDE SEQUENCE</scope>
    <source>
        <strain evidence="6">K69-2</strain>
    </source>
</reference>
<dbReference type="EMBL" id="UFYW01000001">
    <property type="protein sequence ID" value="STD83429.1"/>
    <property type="molecule type" value="Genomic_DNA"/>
</dbReference>
<evidence type="ECO:0000313" key="6">
    <source>
        <dbReference type="EMBL" id="MDT2690248.1"/>
    </source>
</evidence>
<dbReference type="GO" id="GO:0015074">
    <property type="term" value="P:DNA integration"/>
    <property type="evidence" value="ECO:0007669"/>
    <property type="project" value="UniProtKB-KW"/>
</dbReference>
<dbReference type="InterPro" id="IPR050808">
    <property type="entry name" value="Phage_Integrase"/>
</dbReference>
<protein>
    <submittedName>
        <fullName evidence="6 8">Integrase</fullName>
    </submittedName>
    <submittedName>
        <fullName evidence="7">Tyrosine-type recombinase/integrase</fullName>
    </submittedName>
</protein>
<dbReference type="InterPro" id="IPR004107">
    <property type="entry name" value="Integrase_SAM-like_N"/>
</dbReference>
<dbReference type="AlphaFoldDB" id="A0A376H5J5"/>